<dbReference type="SMART" id="SM00248">
    <property type="entry name" value="ANK"/>
    <property type="match status" value="2"/>
</dbReference>
<keyword evidence="2" id="KW-0813">Transport</keyword>
<keyword evidence="9" id="KW-0406">Ion transport</keyword>
<dbReference type="InterPro" id="IPR002110">
    <property type="entry name" value="Ankyrin_rpt"/>
</dbReference>
<reference evidence="18 19" key="1">
    <citation type="submission" date="2018-07" db="EMBL/GenBank/DDBJ databases">
        <title>Genome sequencing of oomycete isolates from Chile give support for New Zealand origin for Phytophthora kernoviae and make available the first Nothophytophthora sp. genome.</title>
        <authorList>
            <person name="Studholme D.J."/>
            <person name="Sanfuentes E."/>
            <person name="Panda P."/>
            <person name="Hill R."/>
            <person name="Sambles C."/>
            <person name="Grant M."/>
            <person name="Williams N.M."/>
            <person name="Mcdougal R.L."/>
        </authorList>
    </citation>
    <scope>NUCLEOTIDE SEQUENCE [LARGE SCALE GENOMIC DNA]</scope>
    <source>
        <strain evidence="16">Chile2</strain>
        <strain evidence="17">Chile4</strain>
    </source>
</reference>
<evidence type="ECO:0000313" key="18">
    <source>
        <dbReference type="Proteomes" id="UP000285624"/>
    </source>
</evidence>
<dbReference type="Gene3D" id="1.25.40.20">
    <property type="entry name" value="Ankyrin repeat-containing domain"/>
    <property type="match status" value="1"/>
</dbReference>
<keyword evidence="12" id="KW-0040">ANK repeat</keyword>
<dbReference type="Gene3D" id="1.10.287.70">
    <property type="match status" value="1"/>
</dbReference>
<dbReference type="Pfam" id="PF12796">
    <property type="entry name" value="Ank_2"/>
    <property type="match status" value="1"/>
</dbReference>
<evidence type="ECO:0000256" key="6">
    <source>
        <dbReference type="ARBA" id="ARBA00022737"/>
    </source>
</evidence>
<keyword evidence="18" id="KW-1185">Reference proteome</keyword>
<keyword evidence="8 14" id="KW-1133">Transmembrane helix</keyword>
<evidence type="ECO:0000256" key="13">
    <source>
        <dbReference type="SAM" id="MobiDB-lite"/>
    </source>
</evidence>
<evidence type="ECO:0000256" key="12">
    <source>
        <dbReference type="PROSITE-ProRule" id="PRU00023"/>
    </source>
</evidence>
<dbReference type="EMBL" id="MBDN02000009">
    <property type="protein sequence ID" value="RLN85374.1"/>
    <property type="molecule type" value="Genomic_DNA"/>
</dbReference>
<keyword evidence="6" id="KW-0677">Repeat</keyword>
<evidence type="ECO:0000256" key="3">
    <source>
        <dbReference type="ARBA" id="ARBA00022475"/>
    </source>
</evidence>
<evidence type="ECO:0000313" key="19">
    <source>
        <dbReference type="Proteomes" id="UP000285883"/>
    </source>
</evidence>
<evidence type="ECO:0000256" key="1">
    <source>
        <dbReference type="ARBA" id="ARBA00004651"/>
    </source>
</evidence>
<dbReference type="GO" id="GO:0005886">
    <property type="term" value="C:plasma membrane"/>
    <property type="evidence" value="ECO:0007669"/>
    <property type="project" value="UniProtKB-SubCell"/>
</dbReference>
<dbReference type="SUPFAM" id="SSF48403">
    <property type="entry name" value="Ankyrin repeat"/>
    <property type="match status" value="1"/>
</dbReference>
<dbReference type="PROSITE" id="PS50088">
    <property type="entry name" value="ANK_REPEAT"/>
    <property type="match status" value="1"/>
</dbReference>
<dbReference type="PROSITE" id="PS50297">
    <property type="entry name" value="ANK_REP_REGION"/>
    <property type="match status" value="1"/>
</dbReference>
<accession>A0A3R7JE49</accession>
<feature type="transmembrane region" description="Helical" evidence="14">
    <location>
        <begin position="261"/>
        <end position="283"/>
    </location>
</feature>
<feature type="region of interest" description="Disordered" evidence="13">
    <location>
        <begin position="1"/>
        <end position="27"/>
    </location>
</feature>
<keyword evidence="10 14" id="KW-0472">Membrane</keyword>
<keyword evidence="5 14" id="KW-0812">Transmembrane</keyword>
<dbReference type="EMBL" id="MAYM02000342">
    <property type="protein sequence ID" value="RLN43761.1"/>
    <property type="molecule type" value="Genomic_DNA"/>
</dbReference>
<proteinExistence type="predicted"/>
<dbReference type="Pfam" id="PF00520">
    <property type="entry name" value="Ion_trans"/>
    <property type="match status" value="1"/>
</dbReference>
<evidence type="ECO:0000256" key="8">
    <source>
        <dbReference type="ARBA" id="ARBA00022989"/>
    </source>
</evidence>
<evidence type="ECO:0000256" key="11">
    <source>
        <dbReference type="ARBA" id="ARBA00023303"/>
    </source>
</evidence>
<evidence type="ECO:0000256" key="9">
    <source>
        <dbReference type="ARBA" id="ARBA00023065"/>
    </source>
</evidence>
<dbReference type="GO" id="GO:0098703">
    <property type="term" value="P:calcium ion import across plasma membrane"/>
    <property type="evidence" value="ECO:0007669"/>
    <property type="project" value="TreeGrafter"/>
</dbReference>
<dbReference type="PANTHER" id="PTHR10582">
    <property type="entry name" value="TRANSIENT RECEPTOR POTENTIAL ION CHANNEL PROTEIN"/>
    <property type="match status" value="1"/>
</dbReference>
<dbReference type="PANTHER" id="PTHR10582:SF2">
    <property type="entry name" value="INACTIVE"/>
    <property type="match status" value="1"/>
</dbReference>
<name>A0A3R7JE49_9STRA</name>
<evidence type="ECO:0000256" key="5">
    <source>
        <dbReference type="ARBA" id="ARBA00022692"/>
    </source>
</evidence>
<dbReference type="InterPro" id="IPR024862">
    <property type="entry name" value="TRPV"/>
</dbReference>
<keyword evidence="3" id="KW-1003">Cell membrane</keyword>
<sequence length="347" mass="38947">MIEAYRSHIKSEQEETAQGRDHGGHSLDKLNDDAVTLQDLLQICGHPLVISKDAAGNTPLHYAAEGGHLTLSKLLLENGANINAQNTAGETPLHFAIASQRHGVCTHLVTHHADCGNSSGAFKHIENVEVFVCTFETAGIGFDNDDFELIVFQESLYNFAIQRKYNFRITLMSIVGPQIFIKWIQFARGTRALGPFVRMIAKMFSDILVFVMVFCVFLGGFAFAFFILQLEGCKSYFTAVTTTLNISLGSWDWDSIYEGGLLAIILFIAFVVIGTIMLLNLLVAMMGNTYDKVWEDRLLFFEIERAKATLSIQSSIDDDVYDDKYWCQRLYVLEGDTPIEGIQYHRL</sequence>
<dbReference type="Proteomes" id="UP000285624">
    <property type="component" value="Unassembled WGS sequence"/>
</dbReference>
<comment type="caution">
    <text evidence="16">The sequence shown here is derived from an EMBL/GenBank/DDBJ whole genome shotgun (WGS) entry which is preliminary data.</text>
</comment>
<comment type="subcellular location">
    <subcellularLocation>
        <location evidence="1">Cell membrane</location>
        <topology evidence="1">Multi-pass membrane protein</topology>
    </subcellularLocation>
</comment>
<evidence type="ECO:0000256" key="7">
    <source>
        <dbReference type="ARBA" id="ARBA00022837"/>
    </source>
</evidence>
<evidence type="ECO:0000256" key="4">
    <source>
        <dbReference type="ARBA" id="ARBA00022568"/>
    </source>
</evidence>
<dbReference type="GO" id="GO:0005262">
    <property type="term" value="F:calcium channel activity"/>
    <property type="evidence" value="ECO:0007669"/>
    <property type="project" value="TreeGrafter"/>
</dbReference>
<evidence type="ECO:0000313" key="16">
    <source>
        <dbReference type="EMBL" id="RLN43761.1"/>
    </source>
</evidence>
<dbReference type="Proteomes" id="UP000285883">
    <property type="component" value="Unassembled WGS sequence"/>
</dbReference>
<gene>
    <name evidence="16" type="ORF">BBI17_001437</name>
    <name evidence="17" type="ORF">BBO99_00000620</name>
</gene>
<keyword evidence="4" id="KW-0109">Calcium transport</keyword>
<feature type="repeat" description="ANK" evidence="12">
    <location>
        <begin position="55"/>
        <end position="87"/>
    </location>
</feature>
<dbReference type="InterPro" id="IPR005821">
    <property type="entry name" value="Ion_trans_dom"/>
</dbReference>
<evidence type="ECO:0000256" key="14">
    <source>
        <dbReference type="SAM" id="Phobius"/>
    </source>
</evidence>
<organism evidence="16 19">
    <name type="scientific">Phytophthora kernoviae</name>
    <dbReference type="NCBI Taxonomy" id="325452"/>
    <lineage>
        <taxon>Eukaryota</taxon>
        <taxon>Sar</taxon>
        <taxon>Stramenopiles</taxon>
        <taxon>Oomycota</taxon>
        <taxon>Peronosporomycetes</taxon>
        <taxon>Peronosporales</taxon>
        <taxon>Peronosporaceae</taxon>
        <taxon>Phytophthora</taxon>
    </lineage>
</organism>
<dbReference type="AlphaFoldDB" id="A0A3R7JE49"/>
<feature type="domain" description="Ion transport" evidence="15">
    <location>
        <begin position="184"/>
        <end position="293"/>
    </location>
</feature>
<dbReference type="STRING" id="325452.A0A3R7JE49"/>
<keyword evidence="7" id="KW-0106">Calcium</keyword>
<dbReference type="InterPro" id="IPR036770">
    <property type="entry name" value="Ankyrin_rpt-contain_sf"/>
</dbReference>
<keyword evidence="11" id="KW-0407">Ion channel</keyword>
<evidence type="ECO:0000256" key="10">
    <source>
        <dbReference type="ARBA" id="ARBA00023136"/>
    </source>
</evidence>
<evidence type="ECO:0000313" key="17">
    <source>
        <dbReference type="EMBL" id="RLN85374.1"/>
    </source>
</evidence>
<feature type="transmembrane region" description="Helical" evidence="14">
    <location>
        <begin position="207"/>
        <end position="228"/>
    </location>
</feature>
<protein>
    <recommendedName>
        <fullName evidence="15">Ion transport domain-containing protein</fullName>
    </recommendedName>
</protein>
<evidence type="ECO:0000259" key="15">
    <source>
        <dbReference type="Pfam" id="PF00520"/>
    </source>
</evidence>
<evidence type="ECO:0000256" key="2">
    <source>
        <dbReference type="ARBA" id="ARBA00022448"/>
    </source>
</evidence>